<keyword evidence="3" id="KW-0602">Photosynthesis</keyword>
<proteinExistence type="inferred from homology"/>
<sequence length="119" mass="12114">MAASLQAAATLMQPTKLAAPARNGLQLRSSQSVSRAFGVEPAGARVSCSLQADLKDLASKCVEATKIAGFALATSALVVSGASAEGVPKRLTYDEIQSKTYLEVKGTGTANQCPTIDGG</sequence>
<dbReference type="AlphaFoldDB" id="A0A2I0KMM0"/>
<evidence type="ECO:0000313" key="8">
    <source>
        <dbReference type="EMBL" id="PKI69523.1"/>
    </source>
</evidence>
<keyword evidence="4" id="KW-0793">Thylakoid</keyword>
<evidence type="ECO:0000256" key="4">
    <source>
        <dbReference type="ARBA" id="ARBA00023078"/>
    </source>
</evidence>
<accession>A0A2I0KMM0</accession>
<dbReference type="GO" id="GO:0042549">
    <property type="term" value="P:photosystem II stabilization"/>
    <property type="evidence" value="ECO:0007669"/>
    <property type="project" value="InterPro"/>
</dbReference>
<evidence type="ECO:0000256" key="6">
    <source>
        <dbReference type="ARBA" id="ARBA00023211"/>
    </source>
</evidence>
<organism evidence="8 9">
    <name type="scientific">Punica granatum</name>
    <name type="common">Pomegranate</name>
    <dbReference type="NCBI Taxonomy" id="22663"/>
    <lineage>
        <taxon>Eukaryota</taxon>
        <taxon>Viridiplantae</taxon>
        <taxon>Streptophyta</taxon>
        <taxon>Embryophyta</taxon>
        <taxon>Tracheophyta</taxon>
        <taxon>Spermatophyta</taxon>
        <taxon>Magnoliopsida</taxon>
        <taxon>eudicotyledons</taxon>
        <taxon>Gunneridae</taxon>
        <taxon>Pentapetalae</taxon>
        <taxon>rosids</taxon>
        <taxon>malvids</taxon>
        <taxon>Myrtales</taxon>
        <taxon>Lythraceae</taxon>
        <taxon>Punica</taxon>
    </lineage>
</organism>
<feature type="non-terminal residue" evidence="8">
    <location>
        <position position="119"/>
    </location>
</feature>
<evidence type="ECO:0000256" key="7">
    <source>
        <dbReference type="ARBA" id="ARBA00023276"/>
    </source>
</evidence>
<dbReference type="InterPro" id="IPR002628">
    <property type="entry name" value="PsbO"/>
</dbReference>
<dbReference type="GO" id="GO:0010242">
    <property type="term" value="F:oxygen evolving activity"/>
    <property type="evidence" value="ECO:0007669"/>
    <property type="project" value="InterPro"/>
</dbReference>
<protein>
    <submittedName>
        <fullName evidence="8">Uncharacterized protein</fullName>
    </submittedName>
</protein>
<comment type="caution">
    <text evidence="8">The sequence shown here is derived from an EMBL/GenBank/DDBJ whole genome shotgun (WGS) entry which is preliminary data.</text>
</comment>
<evidence type="ECO:0000256" key="5">
    <source>
        <dbReference type="ARBA" id="ARBA00023136"/>
    </source>
</evidence>
<dbReference type="PANTHER" id="PTHR34058">
    <property type="entry name" value="OXYGEN-EVOLVING ENHANCER PROTEIN 1-2, CHLOROPLASTIC"/>
    <property type="match status" value="1"/>
</dbReference>
<reference evidence="8 9" key="1">
    <citation type="submission" date="2017-11" db="EMBL/GenBank/DDBJ databases">
        <title>De-novo sequencing of pomegranate (Punica granatum L.) genome.</title>
        <authorList>
            <person name="Akparov Z."/>
            <person name="Amiraslanov A."/>
            <person name="Hajiyeva S."/>
            <person name="Abbasov M."/>
            <person name="Kaur K."/>
            <person name="Hamwieh A."/>
            <person name="Solovyev V."/>
            <person name="Salamov A."/>
            <person name="Braich B."/>
            <person name="Kosarev P."/>
            <person name="Mahmoud A."/>
            <person name="Hajiyev E."/>
            <person name="Babayeva S."/>
            <person name="Izzatullayeva V."/>
            <person name="Mammadov A."/>
            <person name="Mammadov A."/>
            <person name="Sharifova S."/>
            <person name="Ojaghi J."/>
            <person name="Eynullazada K."/>
            <person name="Bayramov B."/>
            <person name="Abdulazimova A."/>
            <person name="Shahmuradov I."/>
        </authorList>
    </citation>
    <scope>NUCLEOTIDE SEQUENCE [LARGE SCALE GENOMIC DNA]</scope>
    <source>
        <strain evidence="9">cv. AG2017</strain>
        <tissue evidence="8">Leaf</tissue>
    </source>
</reference>
<dbReference type="EMBL" id="PGOL01000496">
    <property type="protein sequence ID" value="PKI69523.1"/>
    <property type="molecule type" value="Genomic_DNA"/>
</dbReference>
<gene>
    <name evidence="8" type="ORF">CRG98_010098</name>
</gene>
<dbReference type="GO" id="GO:0009654">
    <property type="term" value="C:photosystem II oxygen evolving complex"/>
    <property type="evidence" value="ECO:0007669"/>
    <property type="project" value="InterPro"/>
</dbReference>
<name>A0A2I0KMM0_PUNGR</name>
<evidence type="ECO:0000256" key="2">
    <source>
        <dbReference type="ARBA" id="ARBA00009838"/>
    </source>
</evidence>
<evidence type="ECO:0000256" key="3">
    <source>
        <dbReference type="ARBA" id="ARBA00022531"/>
    </source>
</evidence>
<comment type="subcellular location">
    <subcellularLocation>
        <location evidence="1">Plastid</location>
        <location evidence="1">Chloroplast thylakoid membrane</location>
    </subcellularLocation>
</comment>
<dbReference type="Proteomes" id="UP000233551">
    <property type="component" value="Unassembled WGS sequence"/>
</dbReference>
<keyword evidence="9" id="KW-1185">Reference proteome</keyword>
<evidence type="ECO:0000313" key="9">
    <source>
        <dbReference type="Proteomes" id="UP000233551"/>
    </source>
</evidence>
<keyword evidence="5" id="KW-0472">Membrane</keyword>
<dbReference type="GO" id="GO:0010207">
    <property type="term" value="P:photosystem II assembly"/>
    <property type="evidence" value="ECO:0007669"/>
    <property type="project" value="InterPro"/>
</dbReference>
<keyword evidence="6" id="KW-0464">Manganese</keyword>
<evidence type="ECO:0000256" key="1">
    <source>
        <dbReference type="ARBA" id="ARBA00004334"/>
    </source>
</evidence>
<comment type="similarity">
    <text evidence="2">Belongs to the PsbO family.</text>
</comment>
<keyword evidence="7" id="KW-0604">Photosystem II</keyword>
<dbReference type="STRING" id="22663.A0A2I0KMM0"/>
<dbReference type="GO" id="GO:0009535">
    <property type="term" value="C:chloroplast thylakoid membrane"/>
    <property type="evidence" value="ECO:0007669"/>
    <property type="project" value="UniProtKB-SubCell"/>
</dbReference>